<dbReference type="PANTHER" id="PTHR31157">
    <property type="entry name" value="SCP DOMAIN-CONTAINING PROTEIN"/>
    <property type="match status" value="1"/>
</dbReference>
<reference evidence="4 5" key="3">
    <citation type="submission" date="2023-06" db="EMBL/GenBank/DDBJ databases">
        <authorList>
            <person name="Zeman M."/>
            <person name="Kubasova T."/>
            <person name="Jahodarova E."/>
            <person name="Nykrynova M."/>
            <person name="Rychlik I."/>
        </authorList>
    </citation>
    <scope>NUCLEOTIDE SEQUENCE [LARGE SCALE GENOMIC DNA]</scope>
    <source>
        <strain evidence="4 5">ET340</strain>
    </source>
</reference>
<reference evidence="5" key="1">
    <citation type="submission" date="2023-06" db="EMBL/GenBank/DDBJ databases">
        <title>Identification and characterization of horizontal gene transfer across gut microbiota members of farm animals based on homology search.</title>
        <authorList>
            <person name="Zeman M."/>
            <person name="Kubasova T."/>
            <person name="Jahodarova E."/>
            <person name="Nykrynova M."/>
            <person name="Rychlik I."/>
        </authorList>
    </citation>
    <scope>NUCLEOTIDE SEQUENCE [LARGE SCALE GENOMIC DNA]</scope>
    <source>
        <strain evidence="5">ET340</strain>
    </source>
</reference>
<dbReference type="EMBL" id="JAUDCL010000002">
    <property type="protein sequence ID" value="MDM8200118.1"/>
    <property type="molecule type" value="Genomic_DNA"/>
</dbReference>
<dbReference type="Gene3D" id="3.40.33.10">
    <property type="entry name" value="CAP"/>
    <property type="match status" value="1"/>
</dbReference>
<evidence type="ECO:0000256" key="2">
    <source>
        <dbReference type="SAM" id="SignalP"/>
    </source>
</evidence>
<feature type="signal peptide" evidence="2">
    <location>
        <begin position="1"/>
        <end position="24"/>
    </location>
</feature>
<keyword evidence="5" id="KW-1185">Reference proteome</keyword>
<feature type="compositionally biased region" description="Pro residues" evidence="1">
    <location>
        <begin position="62"/>
        <end position="76"/>
    </location>
</feature>
<dbReference type="RefSeq" id="WP_289598947.1">
    <property type="nucleotide sequence ID" value="NZ_JAUDCL010000002.1"/>
</dbReference>
<feature type="compositionally biased region" description="Low complexity" evidence="1">
    <location>
        <begin position="23"/>
        <end position="43"/>
    </location>
</feature>
<proteinExistence type="predicted"/>
<comment type="caution">
    <text evidence="4">The sequence shown here is derived from an EMBL/GenBank/DDBJ whole genome shotgun (WGS) entry which is preliminary data.</text>
</comment>
<evidence type="ECO:0000259" key="3">
    <source>
        <dbReference type="Pfam" id="PF00188"/>
    </source>
</evidence>
<protein>
    <submittedName>
        <fullName evidence="4">CAP domain-containing protein</fullName>
    </submittedName>
</protein>
<keyword evidence="2" id="KW-0732">Signal</keyword>
<dbReference type="Proteomes" id="UP001529380">
    <property type="component" value="Unassembled WGS sequence"/>
</dbReference>
<reference evidence="4 5" key="2">
    <citation type="submission" date="2023-06" db="EMBL/GenBank/DDBJ databases">
        <title>Identification and characterization of horizontal gene transfer across gut microbiota members of farm animals based on homology search.</title>
        <authorList>
            <person name="Schwarzerova J."/>
            <person name="Nykrynova M."/>
            <person name="Jureckova K."/>
            <person name="Cejkova D."/>
            <person name="Rychlik I."/>
        </authorList>
    </citation>
    <scope>NUCLEOTIDE SEQUENCE [LARGE SCALE GENOMIC DNA]</scope>
    <source>
        <strain evidence="4 5">ET340</strain>
    </source>
</reference>
<evidence type="ECO:0000256" key="1">
    <source>
        <dbReference type="SAM" id="MobiDB-lite"/>
    </source>
</evidence>
<dbReference type="InterPro" id="IPR035940">
    <property type="entry name" value="CAP_sf"/>
</dbReference>
<dbReference type="SUPFAM" id="SSF55797">
    <property type="entry name" value="PR-1-like"/>
    <property type="match status" value="1"/>
</dbReference>
<dbReference type="CDD" id="cd05379">
    <property type="entry name" value="CAP_bacterial"/>
    <property type="match status" value="1"/>
</dbReference>
<feature type="region of interest" description="Disordered" evidence="1">
    <location>
        <begin position="23"/>
        <end position="108"/>
    </location>
</feature>
<dbReference type="PANTHER" id="PTHR31157:SF1">
    <property type="entry name" value="SCP DOMAIN-CONTAINING PROTEIN"/>
    <property type="match status" value="1"/>
</dbReference>
<dbReference type="PROSITE" id="PS51257">
    <property type="entry name" value="PROKAR_LIPOPROTEIN"/>
    <property type="match status" value="1"/>
</dbReference>
<feature type="domain" description="SCP" evidence="3">
    <location>
        <begin position="141"/>
        <end position="243"/>
    </location>
</feature>
<feature type="chain" id="PRO_5047020698" evidence="2">
    <location>
        <begin position="25"/>
        <end position="244"/>
    </location>
</feature>
<evidence type="ECO:0000313" key="4">
    <source>
        <dbReference type="EMBL" id="MDM8200118.1"/>
    </source>
</evidence>
<organism evidence="4 5">
    <name type="scientific">Allofournierella massiliensis</name>
    <dbReference type="NCBI Taxonomy" id="1650663"/>
    <lineage>
        <taxon>Bacteria</taxon>
        <taxon>Bacillati</taxon>
        <taxon>Bacillota</taxon>
        <taxon>Clostridia</taxon>
        <taxon>Eubacteriales</taxon>
        <taxon>Oscillospiraceae</taxon>
        <taxon>Allofournierella</taxon>
    </lineage>
</organism>
<dbReference type="InterPro" id="IPR014044">
    <property type="entry name" value="CAP_dom"/>
</dbReference>
<name>A0ABT7UMJ6_9FIRM</name>
<gene>
    <name evidence="4" type="ORF">QUW08_02240</name>
</gene>
<feature type="compositionally biased region" description="Polar residues" evidence="1">
    <location>
        <begin position="93"/>
        <end position="108"/>
    </location>
</feature>
<sequence length="244" mass="25044">MKIQLIAVILSALILAGCSTASPAAESSESSSCESSVSVSEATPAPSPDKPESAATSAPEPSAAPDPSATPNPIPSSAPSSSVQPVEEASPAPESTVQADKTTAPSETVATGAIPFSVAEGTDKWWYIDSTDSAYWAVQDGINAIRASVGLGALEMDDSLSTTASSRCESFVAGGPFDHSGMVTASEICARGPIGSAAAVCEAWKNSPDHYANIVSDQFTKMGVGCWFCSTDQGQYTYWVVTFE</sequence>
<evidence type="ECO:0000313" key="5">
    <source>
        <dbReference type="Proteomes" id="UP001529380"/>
    </source>
</evidence>
<dbReference type="Pfam" id="PF00188">
    <property type="entry name" value="CAP"/>
    <property type="match status" value="1"/>
</dbReference>
<accession>A0ABT7UMJ6</accession>